<sequence>MNRVRQIILLLGLAVLTPLVSATTITMDATSATNHSFWWMHNIVGSRYLHFENPNGSGVGNFELDTTTGTARLTGRVASSDGSVAFGGDVLAEGMTESTTVLCNDAKYESRQPSQTA</sequence>
<evidence type="ECO:0000256" key="1">
    <source>
        <dbReference type="SAM" id="SignalP"/>
    </source>
</evidence>
<accession>A0A2A5WTZ4</accession>
<proteinExistence type="predicted"/>
<feature type="chain" id="PRO_5012133580" evidence="1">
    <location>
        <begin position="23"/>
        <end position="117"/>
    </location>
</feature>
<gene>
    <name evidence="2" type="ORF">CNE99_04455</name>
</gene>
<evidence type="ECO:0000313" key="3">
    <source>
        <dbReference type="Proteomes" id="UP000219327"/>
    </source>
</evidence>
<feature type="signal peptide" evidence="1">
    <location>
        <begin position="1"/>
        <end position="22"/>
    </location>
</feature>
<reference evidence="2 3" key="1">
    <citation type="submission" date="2017-08" db="EMBL/GenBank/DDBJ databases">
        <title>Fine stratification of microbial communities through a metagenomic profile of the photic zone.</title>
        <authorList>
            <person name="Haro-Moreno J.M."/>
            <person name="Lopez-Perez M."/>
            <person name="De La Torre J."/>
            <person name="Picazo A."/>
            <person name="Camacho A."/>
            <person name="Rodriguez-Valera F."/>
        </authorList>
    </citation>
    <scope>NUCLEOTIDE SEQUENCE [LARGE SCALE GENOMIC DNA]</scope>
    <source>
        <strain evidence="2">MED-G24</strain>
    </source>
</reference>
<evidence type="ECO:0000313" key="2">
    <source>
        <dbReference type="EMBL" id="PDH40020.1"/>
    </source>
</evidence>
<protein>
    <submittedName>
        <fullName evidence="2">Uncharacterized protein</fullName>
    </submittedName>
</protein>
<comment type="caution">
    <text evidence="2">The sequence shown here is derived from an EMBL/GenBank/DDBJ whole genome shotgun (WGS) entry which is preliminary data.</text>
</comment>
<dbReference type="Proteomes" id="UP000219327">
    <property type="component" value="Unassembled WGS sequence"/>
</dbReference>
<keyword evidence="1" id="KW-0732">Signal</keyword>
<organism evidence="2 3">
    <name type="scientific">OM182 bacterium MED-G24</name>
    <dbReference type="NCBI Taxonomy" id="1986255"/>
    <lineage>
        <taxon>Bacteria</taxon>
        <taxon>Pseudomonadati</taxon>
        <taxon>Pseudomonadota</taxon>
        <taxon>Gammaproteobacteria</taxon>
        <taxon>OMG group</taxon>
        <taxon>OM182 clade</taxon>
    </lineage>
</organism>
<dbReference type="AlphaFoldDB" id="A0A2A5WTZ4"/>
<dbReference type="EMBL" id="NTKD01000016">
    <property type="protein sequence ID" value="PDH40020.1"/>
    <property type="molecule type" value="Genomic_DNA"/>
</dbReference>
<name>A0A2A5WTZ4_9GAMM</name>